<reference evidence="1 2" key="1">
    <citation type="journal article" date="2010" name="Nature">
        <title>The Ectocarpus genome and the independent evolution of multicellularity in brown algae.</title>
        <authorList>
            <person name="Cock J.M."/>
            <person name="Sterck L."/>
            <person name="Rouze P."/>
            <person name="Scornet D."/>
            <person name="Allen A.E."/>
            <person name="Amoutzias G."/>
            <person name="Anthouard V."/>
            <person name="Artiguenave F."/>
            <person name="Aury J.M."/>
            <person name="Badger J.H."/>
            <person name="Beszteri B."/>
            <person name="Billiau K."/>
            <person name="Bonnet E."/>
            <person name="Bothwell J.H."/>
            <person name="Bowler C."/>
            <person name="Boyen C."/>
            <person name="Brownlee C."/>
            <person name="Carrano C.J."/>
            <person name="Charrier B."/>
            <person name="Cho G.Y."/>
            <person name="Coelho S.M."/>
            <person name="Collen J."/>
            <person name="Corre E."/>
            <person name="Da Silva C."/>
            <person name="Delage L."/>
            <person name="Delaroque N."/>
            <person name="Dittami S.M."/>
            <person name="Doulbeau S."/>
            <person name="Elias M."/>
            <person name="Farnham G."/>
            <person name="Gachon C.M."/>
            <person name="Gschloessl B."/>
            <person name="Heesch S."/>
            <person name="Jabbari K."/>
            <person name="Jubin C."/>
            <person name="Kawai H."/>
            <person name="Kimura K."/>
            <person name="Kloareg B."/>
            <person name="Kupper F.C."/>
            <person name="Lang D."/>
            <person name="Le Bail A."/>
            <person name="Leblanc C."/>
            <person name="Lerouge P."/>
            <person name="Lohr M."/>
            <person name="Lopez P.J."/>
            <person name="Martens C."/>
            <person name="Maumus F."/>
            <person name="Michel G."/>
            <person name="Miranda-Saavedra D."/>
            <person name="Morales J."/>
            <person name="Moreau H."/>
            <person name="Motomura T."/>
            <person name="Nagasato C."/>
            <person name="Napoli C.A."/>
            <person name="Nelson D.R."/>
            <person name="Nyvall-Collen P."/>
            <person name="Peters A.F."/>
            <person name="Pommier C."/>
            <person name="Potin P."/>
            <person name="Poulain J."/>
            <person name="Quesneville H."/>
            <person name="Read B."/>
            <person name="Rensing S.A."/>
            <person name="Ritter A."/>
            <person name="Rousvoal S."/>
            <person name="Samanta M."/>
            <person name="Samson G."/>
            <person name="Schroeder D.C."/>
            <person name="Segurens B."/>
            <person name="Strittmatter M."/>
            <person name="Tonon T."/>
            <person name="Tregear J.W."/>
            <person name="Valentin K."/>
            <person name="von Dassow P."/>
            <person name="Yamagishi T."/>
            <person name="Van de Peer Y."/>
            <person name="Wincker P."/>
        </authorList>
    </citation>
    <scope>NUCLEOTIDE SEQUENCE [LARGE SCALE GENOMIC DNA]</scope>
    <source>
        <strain evidence="2">Ec32 / CCAP1310/4</strain>
    </source>
</reference>
<evidence type="ECO:0000313" key="2">
    <source>
        <dbReference type="Proteomes" id="UP000002630"/>
    </source>
</evidence>
<gene>
    <name evidence="1" type="ORF">Esi_0270_0042</name>
</gene>
<dbReference type="EMBL" id="FN649760">
    <property type="protein sequence ID" value="CBJ31648.1"/>
    <property type="molecule type" value="Genomic_DNA"/>
</dbReference>
<keyword evidence="2" id="KW-1185">Reference proteome</keyword>
<proteinExistence type="predicted"/>
<accession>D7FUJ2</accession>
<dbReference type="Proteomes" id="UP000002630">
    <property type="component" value="Unassembled WGS sequence"/>
</dbReference>
<evidence type="ECO:0000313" key="1">
    <source>
        <dbReference type="EMBL" id="CBJ31648.1"/>
    </source>
</evidence>
<dbReference type="AlphaFoldDB" id="D7FUJ2"/>
<dbReference type="InParanoid" id="D7FUJ2"/>
<protein>
    <submittedName>
        <fullName evidence="1">Uncharacterized protein</fullName>
    </submittedName>
</protein>
<name>D7FUJ2_ECTSI</name>
<sequence>MVVAKQDQQERVLVFFRRLPGVVVDYVSTTSLDAARRSNALKAEIVMLRNTFENLQRTVHRKDVFSSAQADVIRTERAKSEADRNLAGAQMQYLREEAGALRATIDYVEESAASDRETWARTEGDLVEKLDTAEGAIAALTETVAEQQLAAQRESERSQLALRLVVGELDVSQQEAAMSRASTLAVREELESWEQDLSDTDSASVDVSLFAAERTNEGHFLEPVTCPAVDVAKLGVNDRSASHEAAERTWCQVDESKARHREMELQCLLDVGNDMRNELEDDLTLCRSNVDEARAITESYGADIEDLDSRALAVALALANNVSEKALVIDSLAHVAQGAVLRVTPAFDSEDRWGSLAGYPMVRSHLEAVQRLVLTTSSTLVEEVSRCEAAKAEAAGREAETEERVNWVKDDLIACYSDVSIR</sequence>
<organism evidence="1 2">
    <name type="scientific">Ectocarpus siliculosus</name>
    <name type="common">Brown alga</name>
    <name type="synonym">Conferva siliculosa</name>
    <dbReference type="NCBI Taxonomy" id="2880"/>
    <lineage>
        <taxon>Eukaryota</taxon>
        <taxon>Sar</taxon>
        <taxon>Stramenopiles</taxon>
        <taxon>Ochrophyta</taxon>
        <taxon>PX clade</taxon>
        <taxon>Phaeophyceae</taxon>
        <taxon>Ectocarpales</taxon>
        <taxon>Ectocarpaceae</taxon>
        <taxon>Ectocarpus</taxon>
    </lineage>
</organism>